<feature type="region of interest" description="Disordered" evidence="1">
    <location>
        <begin position="1"/>
        <end position="83"/>
    </location>
</feature>
<feature type="compositionally biased region" description="Polar residues" evidence="1">
    <location>
        <begin position="1"/>
        <end position="16"/>
    </location>
</feature>
<dbReference type="EMBL" id="CAJPIN010020921">
    <property type="protein sequence ID" value="CAG2062549.1"/>
    <property type="molecule type" value="Genomic_DNA"/>
</dbReference>
<organism evidence="2 3">
    <name type="scientific">Timema podura</name>
    <name type="common">Walking stick</name>
    <dbReference type="NCBI Taxonomy" id="61482"/>
    <lineage>
        <taxon>Eukaryota</taxon>
        <taxon>Metazoa</taxon>
        <taxon>Ecdysozoa</taxon>
        <taxon>Arthropoda</taxon>
        <taxon>Hexapoda</taxon>
        <taxon>Insecta</taxon>
        <taxon>Pterygota</taxon>
        <taxon>Neoptera</taxon>
        <taxon>Polyneoptera</taxon>
        <taxon>Phasmatodea</taxon>
        <taxon>Timematodea</taxon>
        <taxon>Timematoidea</taxon>
        <taxon>Timematidae</taxon>
        <taxon>Timema</taxon>
    </lineage>
</organism>
<feature type="compositionally biased region" description="Polar residues" evidence="1">
    <location>
        <begin position="43"/>
        <end position="57"/>
    </location>
</feature>
<gene>
    <name evidence="2" type="ORF">TPAB3V08_LOCUS9500</name>
</gene>
<accession>A0ABN7P971</accession>
<sequence>MANLNFQQPPRNNPTQSVSRGGFGGSSLSGHVTPTSGMFPGSTGLTSFTPQQLSPNRNLPPMGSRGLFGQRAFPDRRSLTTGL</sequence>
<comment type="caution">
    <text evidence="2">The sequence shown here is derived from an EMBL/GenBank/DDBJ whole genome shotgun (WGS) entry which is preliminary data.</text>
</comment>
<protein>
    <submittedName>
        <fullName evidence="2">Uncharacterized protein</fullName>
    </submittedName>
</protein>
<dbReference type="Proteomes" id="UP001153148">
    <property type="component" value="Unassembled WGS sequence"/>
</dbReference>
<feature type="compositionally biased region" description="Basic and acidic residues" evidence="1">
    <location>
        <begin position="73"/>
        <end position="83"/>
    </location>
</feature>
<name>A0ABN7P971_TIMPD</name>
<evidence type="ECO:0000313" key="3">
    <source>
        <dbReference type="Proteomes" id="UP001153148"/>
    </source>
</evidence>
<reference evidence="2" key="1">
    <citation type="submission" date="2021-03" db="EMBL/GenBank/DDBJ databases">
        <authorList>
            <person name="Tran Van P."/>
        </authorList>
    </citation>
    <scope>NUCLEOTIDE SEQUENCE</scope>
</reference>
<proteinExistence type="predicted"/>
<evidence type="ECO:0000256" key="1">
    <source>
        <dbReference type="SAM" id="MobiDB-lite"/>
    </source>
</evidence>
<keyword evidence="3" id="KW-1185">Reference proteome</keyword>
<evidence type="ECO:0000313" key="2">
    <source>
        <dbReference type="EMBL" id="CAG2062549.1"/>
    </source>
</evidence>
<feature type="non-terminal residue" evidence="2">
    <location>
        <position position="83"/>
    </location>
</feature>